<evidence type="ECO:0000313" key="1">
    <source>
        <dbReference type="EMBL" id="QTR06454.1"/>
    </source>
</evidence>
<dbReference type="AlphaFoldDB" id="A0A8T8I8N6"/>
<feature type="non-terminal residue" evidence="1">
    <location>
        <position position="49"/>
    </location>
</feature>
<protein>
    <submittedName>
        <fullName evidence="1">Uncharacterized protein</fullName>
    </submittedName>
</protein>
<organism evidence="1 2">
    <name type="scientific">Saccharothrix algeriensis</name>
    <dbReference type="NCBI Taxonomy" id="173560"/>
    <lineage>
        <taxon>Bacteria</taxon>
        <taxon>Bacillati</taxon>
        <taxon>Actinomycetota</taxon>
        <taxon>Actinomycetes</taxon>
        <taxon>Pseudonocardiales</taxon>
        <taxon>Pseudonocardiaceae</taxon>
        <taxon>Saccharothrix</taxon>
    </lineage>
</organism>
<name>A0A8T8I8N6_9PSEU</name>
<accession>A0A8T8I8N6</accession>
<reference evidence="1" key="1">
    <citation type="submission" date="2021-04" db="EMBL/GenBank/DDBJ databases">
        <title>Saccharothrix algeriensis WGS.</title>
        <authorList>
            <person name="Stuskova K."/>
            <person name="Hakalova E."/>
            <person name="Tebbal A.B."/>
            <person name="Eichmeier A."/>
        </authorList>
    </citation>
    <scope>NUCLEOTIDE SEQUENCE</scope>
    <source>
        <strain evidence="1">NRRL B-24137</strain>
    </source>
</reference>
<sequence>MLPVDLDDARTRVDELQKVTADFYAALAQMVQSDVTDDDVFGENRDRVV</sequence>
<dbReference type="Proteomes" id="UP000671828">
    <property type="component" value="Chromosome"/>
</dbReference>
<evidence type="ECO:0000313" key="2">
    <source>
        <dbReference type="Proteomes" id="UP000671828"/>
    </source>
</evidence>
<proteinExistence type="predicted"/>
<dbReference type="EMBL" id="CP072788">
    <property type="protein sequence ID" value="QTR06454.1"/>
    <property type="molecule type" value="Genomic_DNA"/>
</dbReference>
<gene>
    <name evidence="1" type="ORF">J7S33_28290</name>
</gene>